<dbReference type="Gene3D" id="3.10.20.310">
    <property type="entry name" value="membrane protein fhac"/>
    <property type="match status" value="1"/>
</dbReference>
<dbReference type="Pfam" id="PF01103">
    <property type="entry name" value="Omp85"/>
    <property type="match status" value="1"/>
</dbReference>
<dbReference type="InterPro" id="IPR000184">
    <property type="entry name" value="Bac_surfAg_D15"/>
</dbReference>
<dbReference type="InterPro" id="IPR010827">
    <property type="entry name" value="BamA/TamA_POTRA"/>
</dbReference>
<accession>A0ABS0KZH3</accession>
<dbReference type="Gene3D" id="2.40.160.50">
    <property type="entry name" value="membrane protein fhac: a member of the omp85/tpsb transporter family"/>
    <property type="match status" value="1"/>
</dbReference>
<feature type="domain" description="Bacterial surface antigen (D15)" evidence="3">
    <location>
        <begin position="156"/>
        <end position="446"/>
    </location>
</feature>
<organism evidence="5 6">
    <name type="scientific">Hymenobacter guriensis</name>
    <dbReference type="NCBI Taxonomy" id="2793065"/>
    <lineage>
        <taxon>Bacteria</taxon>
        <taxon>Pseudomonadati</taxon>
        <taxon>Bacteroidota</taxon>
        <taxon>Cytophagia</taxon>
        <taxon>Cytophagales</taxon>
        <taxon>Hymenobacteraceae</taxon>
        <taxon>Hymenobacter</taxon>
    </lineage>
</organism>
<evidence type="ECO:0000313" key="5">
    <source>
        <dbReference type="EMBL" id="MBG8553271.1"/>
    </source>
</evidence>
<keyword evidence="2" id="KW-0472">Membrane</keyword>
<comment type="subcellular location">
    <subcellularLocation>
        <location evidence="1">Membrane</location>
    </subcellularLocation>
</comment>
<evidence type="ECO:0000259" key="4">
    <source>
        <dbReference type="Pfam" id="PF07244"/>
    </source>
</evidence>
<gene>
    <name evidence="5" type="ORF">I5L79_06925</name>
</gene>
<evidence type="ECO:0000256" key="1">
    <source>
        <dbReference type="ARBA" id="ARBA00004370"/>
    </source>
</evidence>
<sequence length="476" mass="54140">MIESILAAGLLAAAGPRALPDTARAMPPDSVVRAQCPGYTRLRVASIVFAGNAITKDRILRAELDFREGDTLTVENLAKRLESNRRRLFNLQLFHTVGVQTVCRDGALTVLFGVQERWYTFPVPIFSLADRNIRSWLDRNDRWRRVDYGVHLVRYNFRGRNELLRGNLQLGFNQKYEVFFENPGARHRPGLALGASLTRSRALDYQTRNDRLLTYRAAAGFAVRREYVTAGLRWRNTVQRRTALDLAAYREWIADSVRLGNPDFFRQGTTRHYLDLRLTRTFNQRNTFAYPLTGRYLQLAVAQRVYVNSNSPAFTTLFLQAARYWALPHKLYYSIGVTSQARLTGKALLPYADTRALGYATLVRGYDRYVIDGKHYAVVQQGLSYPLLATRRVEVGVTDNPKFSSLPLAIYLNTFVDAGYVAARQVPADNRFPNHLLASAGLGVHLVTYYDRVLTLEYTRTVTGGAGFYIRTEFPI</sequence>
<dbReference type="Proteomes" id="UP000601099">
    <property type="component" value="Unassembled WGS sequence"/>
</dbReference>
<proteinExistence type="predicted"/>
<feature type="domain" description="POTRA" evidence="4">
    <location>
        <begin position="43"/>
        <end position="116"/>
    </location>
</feature>
<evidence type="ECO:0000259" key="3">
    <source>
        <dbReference type="Pfam" id="PF01103"/>
    </source>
</evidence>
<dbReference type="RefSeq" id="WP_196954294.1">
    <property type="nucleotide sequence ID" value="NZ_JADWYK010000003.1"/>
</dbReference>
<keyword evidence="6" id="KW-1185">Reference proteome</keyword>
<reference evidence="5 6" key="1">
    <citation type="submission" date="2020-11" db="EMBL/GenBank/DDBJ databases">
        <title>Hymenobacter sp.</title>
        <authorList>
            <person name="Kim M.K."/>
        </authorList>
    </citation>
    <scope>NUCLEOTIDE SEQUENCE [LARGE SCALE GENOMIC DNA]</scope>
    <source>
        <strain evidence="5 6">BT594</strain>
    </source>
</reference>
<dbReference type="Pfam" id="PF07244">
    <property type="entry name" value="POTRA"/>
    <property type="match status" value="1"/>
</dbReference>
<comment type="caution">
    <text evidence="5">The sequence shown here is derived from an EMBL/GenBank/DDBJ whole genome shotgun (WGS) entry which is preliminary data.</text>
</comment>
<protein>
    <submittedName>
        <fullName evidence="5">BamA/TamA family outer membrane protein</fullName>
    </submittedName>
</protein>
<dbReference type="EMBL" id="JADWYK010000003">
    <property type="protein sequence ID" value="MBG8553271.1"/>
    <property type="molecule type" value="Genomic_DNA"/>
</dbReference>
<evidence type="ECO:0000313" key="6">
    <source>
        <dbReference type="Proteomes" id="UP000601099"/>
    </source>
</evidence>
<evidence type="ECO:0000256" key="2">
    <source>
        <dbReference type="ARBA" id="ARBA00023136"/>
    </source>
</evidence>
<name>A0ABS0KZH3_9BACT</name>